<evidence type="ECO:0000256" key="11">
    <source>
        <dbReference type="ARBA" id="ARBA00023042"/>
    </source>
</evidence>
<feature type="domain" description="Influenza RNA polymerase PB2 sixth" evidence="21">
    <location>
        <begin position="545"/>
        <end position="697"/>
    </location>
</feature>
<evidence type="ECO:0000256" key="1">
    <source>
        <dbReference type="ARBA" id="ARBA00004181"/>
    </source>
</evidence>
<dbReference type="Pfam" id="PF20950">
    <property type="entry name" value="Flu_PB2_4th"/>
    <property type="match status" value="1"/>
</dbReference>
<dbReference type="InterPro" id="IPR049110">
    <property type="entry name" value="Flu_PB2_2nd"/>
</dbReference>
<keyword evidence="4" id="KW-1048">Host nucleus</keyword>
<comment type="similarity">
    <text evidence="2">Belongs to the influenza viruses PB2 family.</text>
</comment>
<name>A0A2P1GNS6_9ORTO</name>
<keyword evidence="11" id="KW-0506">mRNA capping</keyword>
<evidence type="ECO:0000259" key="19">
    <source>
        <dbReference type="Pfam" id="PF20949"/>
    </source>
</evidence>
<dbReference type="InterPro" id="IPR048298">
    <property type="entry name" value="Flu_PB2_CAP-bd"/>
</dbReference>
<keyword evidence="10" id="KW-1190">Host gene expression shutoff by virus</keyword>
<feature type="domain" description="Polymerase basic protein 2 helical" evidence="20">
    <location>
        <begin position="266"/>
        <end position="333"/>
    </location>
</feature>
<dbReference type="InterPro" id="IPR049113">
    <property type="entry name" value="PB2_helical"/>
</dbReference>
<sequence length="782" mass="88418">MTYDKIVLLKKLMQSDEAREVLTRTTVDQFTIIRKFNTSRMEKNPSLRMKWAMCSNFPIALSKGEFADMIPVNYTTKGSDPEKDKGAVIPLKTTVEDIGTKGQLCSIAAVTWWNTYGPIEKTDGFERVYKAFFDRRIRLDNGSWGNLRFGPVERVRKRVLLNPLTKEMSQDEAGKVIMEVLFPREAGVPSESTWLHRDLIKEKRKMLEGTLIAPIVLAHMLERELVARRRFLPVSGATSAEYVEILHCLQGENWTQDYLPGGTSMEESRQQTMIVACRKIVRRAIVSPSPLETAVEIASRTKINSEPLKSCLNAIAGGDIACDLISEAMGIKIRQRQRFGRMEMKRISGRGIKVDEEILIGNGTIIKVGIWDGNEEFNVRVGECRGILKKSKRKMEKLLISRSNRRDMRDLIILAIVFSQDSRMFKLVRGATVFMNRAGQVLPAMYQLQRYFLDNPNSLLDYWEVEHTPRASELIGVNADMEEGAITLKGVIVTKGTVDDFASYSTERTAVTTMLTVVKRATGEVIMGANDVSELESVPQLPIQYDTPKMWELGTTKELVQNVYTWVLKNLTTLKAQFLLGREDMFKWEVFEAFESKVPKSFAGKYSGFCRSLLQQMRDSNSFKTEQFVKLLPFCFPEPVLTKEGTPYQFIRLTLKGGGTNYIHVRSNSPLLGYNKTTMNMSICGRVVNIKGNMDPEEETRGLGNAVLAGFLVSGKADPDLGDYKTIAELSKLKPGEKANVLLYHGKPVKVIKRKRSCALSVDVTQGIKRQRLTVESMRYTM</sequence>
<keyword evidence="5" id="KW-0945">Host-virus interaction</keyword>
<evidence type="ECO:0000256" key="9">
    <source>
        <dbReference type="ARBA" id="ARBA00022844"/>
    </source>
</evidence>
<dbReference type="Pfam" id="PF20948">
    <property type="entry name" value="Flu_PB2_2nd"/>
    <property type="match status" value="1"/>
</dbReference>
<evidence type="ECO:0000259" key="22">
    <source>
        <dbReference type="Pfam" id="PF20952"/>
    </source>
</evidence>
<evidence type="ECO:0000259" key="16">
    <source>
        <dbReference type="Pfam" id="PF00604"/>
    </source>
</evidence>
<dbReference type="EMBL" id="MG600037">
    <property type="protein sequence ID" value="AVM87620.1"/>
    <property type="molecule type" value="Viral_cRNA"/>
</dbReference>
<dbReference type="Pfam" id="PF20951">
    <property type="entry name" value="Flu_PB2_6th"/>
    <property type="match status" value="1"/>
</dbReference>
<feature type="domain" description="Influenza RNA polymerase PB2 C-terminal" evidence="22">
    <location>
        <begin position="700"/>
        <end position="774"/>
    </location>
</feature>
<dbReference type="InterPro" id="IPR049115">
    <property type="entry name" value="Flu_PB2_C"/>
</dbReference>
<keyword evidence="13" id="KW-1262">Eukaryotic host gene expression shutoff by virus</keyword>
<keyword evidence="12" id="KW-1104">Inhibition of host RNA polymerase II by virus</keyword>
<keyword evidence="9" id="KW-0946">Virion</keyword>
<dbReference type="Pfam" id="PF20947">
    <property type="entry name" value="Flu_PB2_1st"/>
    <property type="match status" value="1"/>
</dbReference>
<evidence type="ECO:0000256" key="5">
    <source>
        <dbReference type="ARBA" id="ARBA00022581"/>
    </source>
</evidence>
<evidence type="ECO:0000259" key="18">
    <source>
        <dbReference type="Pfam" id="PF20948"/>
    </source>
</evidence>
<dbReference type="SUPFAM" id="SSF160453">
    <property type="entry name" value="PB2 C-terminal domain-like"/>
    <property type="match status" value="1"/>
</dbReference>
<dbReference type="InterPro" id="IPR049114">
    <property type="entry name" value="Flu_PB2_6th"/>
</dbReference>
<evidence type="ECO:0000256" key="12">
    <source>
        <dbReference type="ARBA" id="ARBA00023103"/>
    </source>
</evidence>
<dbReference type="GO" id="GO:0039657">
    <property type="term" value="P:symbiont-mediated suppression of host gene expression"/>
    <property type="evidence" value="ECO:0007669"/>
    <property type="project" value="UniProtKB-KW"/>
</dbReference>
<dbReference type="Gene3D" id="3.30.30.90">
    <property type="entry name" value="Polymerase Basic Protein 2, C-terminal domain"/>
    <property type="match status" value="1"/>
</dbReference>
<keyword evidence="6" id="KW-0507">mRNA processing</keyword>
<dbReference type="GO" id="GO:0006351">
    <property type="term" value="P:DNA-templated transcription"/>
    <property type="evidence" value="ECO:0007669"/>
    <property type="project" value="InterPro"/>
</dbReference>
<keyword evidence="8" id="KW-1191">Eukaryotic host transcription shutoff by virus</keyword>
<feature type="domain" description="Influenza RNA polymerase PB2 N-terminal region" evidence="17">
    <location>
        <begin position="5"/>
        <end position="38"/>
    </location>
</feature>
<evidence type="ECO:0000256" key="7">
    <source>
        <dbReference type="ARBA" id="ARBA00022715"/>
    </source>
</evidence>
<evidence type="ECO:0000256" key="4">
    <source>
        <dbReference type="ARBA" id="ARBA00022562"/>
    </source>
</evidence>
<dbReference type="GO" id="GO:0033650">
    <property type="term" value="C:host cell mitochondrion"/>
    <property type="evidence" value="ECO:0007669"/>
    <property type="project" value="UniProtKB-SubCell"/>
</dbReference>
<evidence type="ECO:0000259" key="21">
    <source>
        <dbReference type="Pfam" id="PF20951"/>
    </source>
</evidence>
<dbReference type="InterPro" id="IPR037258">
    <property type="entry name" value="PDB2_C"/>
</dbReference>
<evidence type="ECO:0000259" key="17">
    <source>
        <dbReference type="Pfam" id="PF20947"/>
    </source>
</evidence>
<dbReference type="GO" id="GO:0075526">
    <property type="term" value="P:cap snatching"/>
    <property type="evidence" value="ECO:0007669"/>
    <property type="project" value="UniProtKB-KW"/>
</dbReference>
<evidence type="ECO:0000256" key="10">
    <source>
        <dbReference type="ARBA" id="ARBA00022995"/>
    </source>
</evidence>
<dbReference type="GO" id="GO:0044423">
    <property type="term" value="C:virion component"/>
    <property type="evidence" value="ECO:0007669"/>
    <property type="project" value="UniProtKB-KW"/>
</dbReference>
<evidence type="ECO:0000256" key="6">
    <source>
        <dbReference type="ARBA" id="ARBA00022664"/>
    </source>
</evidence>
<organism evidence="23">
    <name type="scientific">Wuhan spiny eel influenza virus</name>
    <dbReference type="NCBI Taxonomy" id="2116483"/>
    <lineage>
        <taxon>Viruses</taxon>
        <taxon>Riboviria</taxon>
        <taxon>Orthornavirae</taxon>
        <taxon>Negarnaviricota</taxon>
        <taxon>Polyploviricotina</taxon>
        <taxon>Insthoviricetes</taxon>
        <taxon>Articulavirales</taxon>
        <taxon>Orthomyxoviridae</taxon>
    </lineage>
</organism>
<keyword evidence="7" id="KW-1157">Cap snatching</keyword>
<evidence type="ECO:0000256" key="15">
    <source>
        <dbReference type="ARBA" id="ARBA00030401"/>
    </source>
</evidence>
<evidence type="ECO:0000256" key="13">
    <source>
        <dbReference type="ARBA" id="ARBA00023247"/>
    </source>
</evidence>
<evidence type="ECO:0000256" key="14">
    <source>
        <dbReference type="ARBA" id="ARBA00023314"/>
    </source>
</evidence>
<dbReference type="Pfam" id="PF20949">
    <property type="entry name" value="Flu_PB2_3rd"/>
    <property type="match status" value="1"/>
</dbReference>
<dbReference type="InterPro" id="IPR049111">
    <property type="entry name" value="Flu_PB2_middle"/>
</dbReference>
<dbReference type="Pfam" id="PF20952">
    <property type="entry name" value="Flu_PB2_7th"/>
    <property type="match status" value="1"/>
</dbReference>
<feature type="domain" description="Influenza RNA polymerase PB2 CAP binding" evidence="16">
    <location>
        <begin position="334"/>
        <end position="543"/>
    </location>
</feature>
<dbReference type="GO" id="GO:0039523">
    <property type="term" value="P:symbiont-mediated suppression of host mRNA transcription via inhibition of RNA polymerase II activity"/>
    <property type="evidence" value="ECO:0007669"/>
    <property type="project" value="UniProtKB-KW"/>
</dbReference>
<evidence type="ECO:0000256" key="8">
    <source>
        <dbReference type="ARBA" id="ARBA00022731"/>
    </source>
</evidence>
<dbReference type="Pfam" id="PF00604">
    <property type="entry name" value="Flu_PB2_5th"/>
    <property type="match status" value="1"/>
</dbReference>
<dbReference type="GO" id="GO:0006370">
    <property type="term" value="P:7-methylguanosine mRNA capping"/>
    <property type="evidence" value="ECO:0007669"/>
    <property type="project" value="UniProtKB-KW"/>
</dbReference>
<protein>
    <recommendedName>
        <fullName evidence="3">Polymerase basic protein 2</fullName>
    </recommendedName>
    <alternativeName>
        <fullName evidence="15">RNA-directed RNA polymerase subunit P3</fullName>
    </alternativeName>
</protein>
<proteinExistence type="inferred from homology"/>
<evidence type="ECO:0000259" key="20">
    <source>
        <dbReference type="Pfam" id="PF20950"/>
    </source>
</evidence>
<evidence type="ECO:0000256" key="2">
    <source>
        <dbReference type="ARBA" id="ARBA00008660"/>
    </source>
</evidence>
<feature type="domain" description="Influenza RNA polymerase PB2 middle" evidence="19">
    <location>
        <begin position="121"/>
        <end position="262"/>
    </location>
</feature>
<accession>A0A2P1GNS6</accession>
<comment type="subcellular location">
    <subcellularLocation>
        <location evidence="1">Host mitochondrion</location>
    </subcellularLocation>
</comment>
<dbReference type="InterPro" id="IPR049106">
    <property type="entry name" value="Flu_PB2_N"/>
</dbReference>
<dbReference type="GO" id="GO:0003723">
    <property type="term" value="F:RNA binding"/>
    <property type="evidence" value="ECO:0007669"/>
    <property type="project" value="InterPro"/>
</dbReference>
<evidence type="ECO:0000256" key="3">
    <source>
        <dbReference type="ARBA" id="ARBA00014261"/>
    </source>
</evidence>
<evidence type="ECO:0000313" key="23">
    <source>
        <dbReference type="EMBL" id="AVM87620.1"/>
    </source>
</evidence>
<keyword evidence="14" id="KW-1195">Viral transcription</keyword>
<feature type="domain" description="Influenza RNA polymerase PB2 second" evidence="18">
    <location>
        <begin position="39"/>
        <end position="119"/>
    </location>
</feature>
<reference evidence="23" key="1">
    <citation type="journal article" date="2018" name="Nature">
        <title>The evolutionary history of vertebrate RNA viruses.</title>
        <authorList>
            <person name="Shi M."/>
            <person name="Lin X.D."/>
            <person name="Chen X."/>
            <person name="Tian J.H."/>
            <person name="Chen L.J."/>
            <person name="Li K."/>
            <person name="Wang W."/>
            <person name="Eden J.S."/>
            <person name="Shen J.J."/>
            <person name="Liu L."/>
            <person name="Holmes E.C."/>
            <person name="Zhang Y.Z."/>
        </authorList>
    </citation>
    <scope>NUCLEOTIDE SEQUENCE</scope>
    <source>
        <strain evidence="23">WHQSR4065</strain>
    </source>
</reference>